<dbReference type="OrthoDB" id="9775346at2"/>
<comment type="caution">
    <text evidence="1">The sequence shown here is derived from an EMBL/GenBank/DDBJ whole genome shotgun (WGS) entry which is preliminary data.</text>
</comment>
<dbReference type="Proteomes" id="UP000279089">
    <property type="component" value="Unassembled WGS sequence"/>
</dbReference>
<evidence type="ECO:0000313" key="1">
    <source>
        <dbReference type="EMBL" id="RPD40022.1"/>
    </source>
</evidence>
<proteinExistence type="predicted"/>
<dbReference type="EMBL" id="RMBX01000009">
    <property type="protein sequence ID" value="RPD40022.1"/>
    <property type="molecule type" value="Genomic_DNA"/>
</dbReference>
<keyword evidence="2" id="KW-1185">Reference proteome</keyword>
<reference evidence="2" key="1">
    <citation type="submission" date="2018-11" db="EMBL/GenBank/DDBJ databases">
        <title>Chitinophaga lutea sp.nov., isolate from arsenic contaminated soil.</title>
        <authorList>
            <person name="Zong Y."/>
        </authorList>
    </citation>
    <scope>NUCLEOTIDE SEQUENCE [LARGE SCALE GENOMIC DNA]</scope>
    <source>
        <strain evidence="2">YLT18</strain>
    </source>
</reference>
<dbReference type="PANTHER" id="PTHR34070:SF1">
    <property type="entry name" value="DNA ALKYLATION REPAIR PROTEIN"/>
    <property type="match status" value="1"/>
</dbReference>
<dbReference type="CDD" id="cd06561">
    <property type="entry name" value="AlkD_like"/>
    <property type="match status" value="1"/>
</dbReference>
<dbReference type="SUPFAM" id="SSF48371">
    <property type="entry name" value="ARM repeat"/>
    <property type="match status" value="1"/>
</dbReference>
<sequence>MQPYISPTERDKLMRYFKQDEGDQFIGIRMGQLFALAKAFIAMPPAELDKLLQSPVHEVRAGALSIMDKQGRNNKTPESRRKELYDLYLKRHDRINNWDLVDLAAQFVIGRYLFDKPRAVLAKLAKSKNEWERRTAITATAYFIRQGEVEDTFRIAAMLAHDRHDLVQKAVGGWIREAGKSRHRQELLLFLDQYAATMPRTALRYAIEHLGEKERKHYMGLKEK</sequence>
<dbReference type="InterPro" id="IPR016024">
    <property type="entry name" value="ARM-type_fold"/>
</dbReference>
<organism evidence="1 2">
    <name type="scientific">Chitinophaga barathri</name>
    <dbReference type="NCBI Taxonomy" id="1647451"/>
    <lineage>
        <taxon>Bacteria</taxon>
        <taxon>Pseudomonadati</taxon>
        <taxon>Bacteroidota</taxon>
        <taxon>Chitinophagia</taxon>
        <taxon>Chitinophagales</taxon>
        <taxon>Chitinophagaceae</taxon>
        <taxon>Chitinophaga</taxon>
    </lineage>
</organism>
<dbReference type="Pfam" id="PF08713">
    <property type="entry name" value="DNA_alkylation"/>
    <property type="match status" value="1"/>
</dbReference>
<evidence type="ECO:0000313" key="2">
    <source>
        <dbReference type="Proteomes" id="UP000279089"/>
    </source>
</evidence>
<accession>A0A3N4M8S7</accession>
<protein>
    <submittedName>
        <fullName evidence="1">DNA alkylation repair protein</fullName>
    </submittedName>
</protein>
<gene>
    <name evidence="1" type="ORF">EG028_17870</name>
</gene>
<name>A0A3N4M8S7_9BACT</name>
<dbReference type="PANTHER" id="PTHR34070">
    <property type="entry name" value="ARMADILLO-TYPE FOLD"/>
    <property type="match status" value="1"/>
</dbReference>
<dbReference type="AlphaFoldDB" id="A0A3N4M8S7"/>
<dbReference type="InterPro" id="IPR014825">
    <property type="entry name" value="DNA_alkylation"/>
</dbReference>
<dbReference type="Gene3D" id="1.25.10.90">
    <property type="match status" value="1"/>
</dbReference>